<evidence type="ECO:0000256" key="2">
    <source>
        <dbReference type="SAM" id="SignalP"/>
    </source>
</evidence>
<evidence type="ECO:0000256" key="1">
    <source>
        <dbReference type="ARBA" id="ARBA00006987"/>
    </source>
</evidence>
<protein>
    <submittedName>
        <fullName evidence="3">ABC transporter substrate-binding protein</fullName>
    </submittedName>
</protein>
<sequence>MIRFTRRAAIAGATLAPLAVARAQGTWPDKPVRLVVPFTPGGSTDILARAMGQRLGEIFNQPFIIDNRPGAGGTLGSEQVFRAAPDGQTLMMGHIGTLAANPALYRNLSFDIGAFVPVALVANVANFLAVTNRLEATDVPSLVALAKRQPGILTYGSGGNGSAAHISMVAFMEATGTDMTHVPYRGTGPMMTDLISGTINLTMTGGPPVLPPIRAGQLRGLGISSLERLPSAPEIPTIASQGVPGFNVLQWYGIVAPPGTPVAIVGRLNEACNGILTEAPFRARLETEGATADPMTPAQFGDYIAREREFWGTLIRRNNVSLG</sequence>
<feature type="chain" id="PRO_5036742914" evidence="2">
    <location>
        <begin position="24"/>
        <end position="323"/>
    </location>
</feature>
<evidence type="ECO:0000313" key="4">
    <source>
        <dbReference type="Proteomes" id="UP000661507"/>
    </source>
</evidence>
<reference evidence="3" key="1">
    <citation type="journal article" date="2014" name="Int. J. Syst. Evol. Microbiol.">
        <title>Complete genome sequence of Corynebacterium casei LMG S-19264T (=DSM 44701T), isolated from a smear-ripened cheese.</title>
        <authorList>
            <consortium name="US DOE Joint Genome Institute (JGI-PGF)"/>
            <person name="Walter F."/>
            <person name="Albersmeier A."/>
            <person name="Kalinowski J."/>
            <person name="Ruckert C."/>
        </authorList>
    </citation>
    <scope>NUCLEOTIDE SEQUENCE</scope>
    <source>
        <strain evidence="3">CGMCC 1.3617</strain>
    </source>
</reference>
<dbReference type="PIRSF" id="PIRSF017082">
    <property type="entry name" value="YflP"/>
    <property type="match status" value="1"/>
</dbReference>
<dbReference type="Gene3D" id="3.40.190.150">
    <property type="entry name" value="Bordetella uptake gene, domain 1"/>
    <property type="match status" value="1"/>
</dbReference>
<organism evidence="3 4">
    <name type="scientific">Neoroseomonas lacus</name>
    <dbReference type="NCBI Taxonomy" id="287609"/>
    <lineage>
        <taxon>Bacteria</taxon>
        <taxon>Pseudomonadati</taxon>
        <taxon>Pseudomonadota</taxon>
        <taxon>Alphaproteobacteria</taxon>
        <taxon>Acetobacterales</taxon>
        <taxon>Acetobacteraceae</taxon>
        <taxon>Neoroseomonas</taxon>
    </lineage>
</organism>
<proteinExistence type="inferred from homology"/>
<keyword evidence="4" id="KW-1185">Reference proteome</keyword>
<reference evidence="3" key="2">
    <citation type="submission" date="2020-09" db="EMBL/GenBank/DDBJ databases">
        <authorList>
            <person name="Sun Q."/>
            <person name="Zhou Y."/>
        </authorList>
    </citation>
    <scope>NUCLEOTIDE SEQUENCE</scope>
    <source>
        <strain evidence="3">CGMCC 1.3617</strain>
    </source>
</reference>
<evidence type="ECO:0000313" key="3">
    <source>
        <dbReference type="EMBL" id="GGI98846.1"/>
    </source>
</evidence>
<dbReference type="AlphaFoldDB" id="A0A917NGJ0"/>
<dbReference type="Gene3D" id="3.40.190.10">
    <property type="entry name" value="Periplasmic binding protein-like II"/>
    <property type="match status" value="1"/>
</dbReference>
<gene>
    <name evidence="3" type="ORF">GCM10011320_02050</name>
</gene>
<dbReference type="PANTHER" id="PTHR42928:SF5">
    <property type="entry name" value="BLR1237 PROTEIN"/>
    <property type="match status" value="1"/>
</dbReference>
<keyword evidence="2" id="KW-0732">Signal</keyword>
<dbReference type="InterPro" id="IPR005064">
    <property type="entry name" value="BUG"/>
</dbReference>
<name>A0A917NGJ0_9PROT</name>
<dbReference type="InterPro" id="IPR042100">
    <property type="entry name" value="Bug_dom1"/>
</dbReference>
<dbReference type="CDD" id="cd07012">
    <property type="entry name" value="PBP2_Bug_TTT"/>
    <property type="match status" value="1"/>
</dbReference>
<dbReference type="EMBL" id="BMKW01000001">
    <property type="protein sequence ID" value="GGI98846.1"/>
    <property type="molecule type" value="Genomic_DNA"/>
</dbReference>
<dbReference type="RefSeq" id="WP_188965052.1">
    <property type="nucleotide sequence ID" value="NZ_BMKW01000001.1"/>
</dbReference>
<accession>A0A917NGJ0</accession>
<comment type="similarity">
    <text evidence="1">Belongs to the UPF0065 (bug) family.</text>
</comment>
<comment type="caution">
    <text evidence="3">The sequence shown here is derived from an EMBL/GenBank/DDBJ whole genome shotgun (WGS) entry which is preliminary data.</text>
</comment>
<dbReference type="Proteomes" id="UP000661507">
    <property type="component" value="Unassembled WGS sequence"/>
</dbReference>
<dbReference type="Pfam" id="PF03401">
    <property type="entry name" value="TctC"/>
    <property type="match status" value="1"/>
</dbReference>
<dbReference type="PANTHER" id="PTHR42928">
    <property type="entry name" value="TRICARBOXYLATE-BINDING PROTEIN"/>
    <property type="match status" value="1"/>
</dbReference>
<feature type="signal peptide" evidence="2">
    <location>
        <begin position="1"/>
        <end position="23"/>
    </location>
</feature>